<evidence type="ECO:0000313" key="3">
    <source>
        <dbReference type="Proteomes" id="UP000245638"/>
    </source>
</evidence>
<dbReference type="Proteomes" id="UP000245638">
    <property type="component" value="Unassembled WGS sequence"/>
</dbReference>
<comment type="caution">
    <text evidence="2">The sequence shown here is derived from an EMBL/GenBank/DDBJ whole genome shotgun (WGS) entry which is preliminary data.</text>
</comment>
<evidence type="ECO:0000256" key="1">
    <source>
        <dbReference type="SAM" id="Phobius"/>
    </source>
</evidence>
<reference evidence="2 3" key="1">
    <citation type="journal article" date="2015" name="Appl. Environ. Microbiol.">
        <title>Nanoarchaeota, Their Sulfolobales Host, and Nanoarchaeota Virus Distribution across Yellowstone National Park Hot Springs.</title>
        <authorList>
            <person name="Munson-McGee J.H."/>
            <person name="Field E.K."/>
            <person name="Bateson M."/>
            <person name="Rooney C."/>
            <person name="Stepanauskas R."/>
            <person name="Young M.J."/>
        </authorList>
    </citation>
    <scope>NUCLEOTIDE SEQUENCE [LARGE SCALE GENOMIC DNA]</scope>
    <source>
        <strain evidence="2">SCGC AC-742_N10</strain>
    </source>
</reference>
<feature type="transmembrane region" description="Helical" evidence="1">
    <location>
        <begin position="46"/>
        <end position="64"/>
    </location>
</feature>
<proteinExistence type="predicted"/>
<evidence type="ECO:0000313" key="2">
    <source>
        <dbReference type="EMBL" id="PVU76716.1"/>
    </source>
</evidence>
<gene>
    <name evidence="2" type="ORF">DDW13_02370</name>
</gene>
<organism evidence="2 3">
    <name type="scientific">Acidianus hospitalis</name>
    <dbReference type="NCBI Taxonomy" id="563177"/>
    <lineage>
        <taxon>Archaea</taxon>
        <taxon>Thermoproteota</taxon>
        <taxon>Thermoprotei</taxon>
        <taxon>Sulfolobales</taxon>
        <taxon>Sulfolobaceae</taxon>
        <taxon>Acidianus</taxon>
    </lineage>
</organism>
<dbReference type="EMBL" id="QEFD01000074">
    <property type="protein sequence ID" value="PVU76716.1"/>
    <property type="molecule type" value="Genomic_DNA"/>
</dbReference>
<keyword evidence="1" id="KW-0472">Membrane</keyword>
<evidence type="ECO:0008006" key="4">
    <source>
        <dbReference type="Google" id="ProtNLM"/>
    </source>
</evidence>
<dbReference type="Pfam" id="PF06157">
    <property type="entry name" value="DUF973"/>
    <property type="match status" value="1"/>
</dbReference>
<sequence>MEQNSLIEGVSKLRSGSLLEIVTAILIAIGIMSIFSVIAIGIAGVFVMLVIFLIAILTDILGILRIRKGFSILNTAGLGTGIGSIGALLILLGPLLVFVGIILLIPAALSGNVAGAIASFTGLNIGGDVIGFIGLILLIIGFYKVGSHFNNGTVKIGSILLILGVIGFIILYLGLGSVLDSLKSGTLPGSTMGATVIPSQASVYQQGQGTIKGGVAYITLYATAPVGISYASIQGTNYYAPSTSISPQQLMQGVNQVVINFGYISLAPGMRYTIRIGLSNGTAVDATVVAQ</sequence>
<feature type="transmembrane region" description="Helical" evidence="1">
    <location>
        <begin position="85"/>
        <end position="109"/>
    </location>
</feature>
<accession>A0A2T9X9D8</accession>
<keyword evidence="1" id="KW-0812">Transmembrane</keyword>
<keyword evidence="1" id="KW-1133">Transmembrane helix</keyword>
<name>A0A2T9X9D8_9CREN</name>
<protein>
    <recommendedName>
        <fullName evidence="4">DUF973 domain-containing protein</fullName>
    </recommendedName>
</protein>
<dbReference type="AlphaFoldDB" id="A0A2T9X9D8"/>
<feature type="transmembrane region" description="Helical" evidence="1">
    <location>
        <begin position="129"/>
        <end position="146"/>
    </location>
</feature>
<feature type="transmembrane region" description="Helical" evidence="1">
    <location>
        <begin position="21"/>
        <end position="40"/>
    </location>
</feature>
<feature type="transmembrane region" description="Helical" evidence="1">
    <location>
        <begin position="158"/>
        <end position="179"/>
    </location>
</feature>
<dbReference type="InterPro" id="IPR009321">
    <property type="entry name" value="DUF973"/>
</dbReference>